<dbReference type="InterPro" id="IPR026869">
    <property type="entry name" value="EgtC-like"/>
</dbReference>
<dbReference type="InterPro" id="IPR017932">
    <property type="entry name" value="GATase_2_dom"/>
</dbReference>
<feature type="domain" description="Glutamine amidotransferase type-2" evidence="2">
    <location>
        <begin position="1"/>
        <end position="222"/>
    </location>
</feature>
<dbReference type="SUPFAM" id="SSF56235">
    <property type="entry name" value="N-terminal nucleophile aminohydrolases (Ntn hydrolases)"/>
    <property type="match status" value="1"/>
</dbReference>
<protein>
    <recommendedName>
        <fullName evidence="2">Glutamine amidotransferase type-2 domain-containing protein</fullName>
    </recommendedName>
</protein>
<gene>
    <name evidence="3" type="ORF">APAL1065_LOCUS6067</name>
    <name evidence="4" type="ORF">APAL1065_LOCUS6068</name>
</gene>
<sequence>MLAHIRYATAGAVDLANVHPFSREMWGIQWCFCHNGQVPLFEDHPDYCLNGSGGYEERGVCGLERTYNPIGTTDSEAAFCAILNALRAKFTDNMPSLPILYEELKLLCKEIVDYNPKLTILNFLLTCGPHLLWVYSWPGARPGSKVWNGLHYTIRNNDTQLSSNSDDPNYQVAINKLGQRPQSPSEGWNDDHQVCVIATKPLTSDEEWIELNRGELLVMDAGLPRVSIGDLFRAELAGKGLSGSALQPPRLEEDMRRYQFEPTFFAGGGI</sequence>
<accession>A0A6U2YZM3</accession>
<dbReference type="EMBL" id="HBHT01009075">
    <property type="protein sequence ID" value="CAD9952762.1"/>
    <property type="molecule type" value="Transcribed_RNA"/>
</dbReference>
<keyword evidence="1" id="KW-0315">Glutamine amidotransferase</keyword>
<dbReference type="PANTHER" id="PTHR42824:SF1">
    <property type="entry name" value="GLUTAMINE AMIDOTRANSFERASE YAFJ-RELATED"/>
    <property type="match status" value="1"/>
</dbReference>
<dbReference type="Gene3D" id="3.60.20.10">
    <property type="entry name" value="Glutamine Phosphoribosylpyrophosphate, subunit 1, domain 1"/>
    <property type="match status" value="1"/>
</dbReference>
<dbReference type="PROSITE" id="PS51278">
    <property type="entry name" value="GATASE_TYPE_2"/>
    <property type="match status" value="1"/>
</dbReference>
<dbReference type="InterPro" id="IPR029055">
    <property type="entry name" value="Ntn_hydrolases_N"/>
</dbReference>
<organism evidence="3">
    <name type="scientific">Entomoneis paludosa</name>
    <dbReference type="NCBI Taxonomy" id="265537"/>
    <lineage>
        <taxon>Eukaryota</taxon>
        <taxon>Sar</taxon>
        <taxon>Stramenopiles</taxon>
        <taxon>Ochrophyta</taxon>
        <taxon>Bacillariophyta</taxon>
        <taxon>Bacillariophyceae</taxon>
        <taxon>Bacillariophycidae</taxon>
        <taxon>Entomoneidaceae</taxon>
        <taxon>Entomoneis</taxon>
    </lineage>
</organism>
<dbReference type="AlphaFoldDB" id="A0A6U2YZM3"/>
<dbReference type="EMBL" id="HBHT01009076">
    <property type="protein sequence ID" value="CAD9952764.1"/>
    <property type="molecule type" value="Transcribed_RNA"/>
</dbReference>
<reference evidence="3" key="1">
    <citation type="submission" date="2021-01" db="EMBL/GenBank/DDBJ databases">
        <authorList>
            <person name="Corre E."/>
            <person name="Pelletier E."/>
            <person name="Niang G."/>
            <person name="Scheremetjew M."/>
            <person name="Finn R."/>
            <person name="Kale V."/>
            <person name="Holt S."/>
            <person name="Cochrane G."/>
            <person name="Meng A."/>
            <person name="Brown T."/>
            <person name="Cohen L."/>
        </authorList>
    </citation>
    <scope>NUCLEOTIDE SEQUENCE</scope>
    <source>
        <strain evidence="3">CCMP125</strain>
    </source>
</reference>
<evidence type="ECO:0000313" key="4">
    <source>
        <dbReference type="EMBL" id="CAD9952764.1"/>
    </source>
</evidence>
<proteinExistence type="predicted"/>
<dbReference type="CDD" id="cd01908">
    <property type="entry name" value="YafJ"/>
    <property type="match status" value="1"/>
</dbReference>
<name>A0A6U2YZM3_9STRA</name>
<dbReference type="Pfam" id="PF13230">
    <property type="entry name" value="GATase_4"/>
    <property type="match status" value="1"/>
</dbReference>
<evidence type="ECO:0000313" key="3">
    <source>
        <dbReference type="EMBL" id="CAD9952762.1"/>
    </source>
</evidence>
<evidence type="ECO:0000256" key="1">
    <source>
        <dbReference type="ARBA" id="ARBA00022962"/>
    </source>
</evidence>
<dbReference type="PANTHER" id="PTHR42824">
    <property type="entry name" value="GLUTAMINE AMIDOTRANSFERASE"/>
    <property type="match status" value="1"/>
</dbReference>
<evidence type="ECO:0000259" key="2">
    <source>
        <dbReference type="PROSITE" id="PS51278"/>
    </source>
</evidence>